<protein>
    <submittedName>
        <fullName evidence="1">Uncharacterized protein</fullName>
    </submittedName>
</protein>
<comment type="caution">
    <text evidence="1">The sequence shown here is derived from an EMBL/GenBank/DDBJ whole genome shotgun (WGS) entry which is preliminary data.</text>
</comment>
<organism evidence="1 2">
    <name type="scientific">Claviceps pazoutovae</name>
    <dbReference type="NCBI Taxonomy" id="1649127"/>
    <lineage>
        <taxon>Eukaryota</taxon>
        <taxon>Fungi</taxon>
        <taxon>Dikarya</taxon>
        <taxon>Ascomycota</taxon>
        <taxon>Pezizomycotina</taxon>
        <taxon>Sordariomycetes</taxon>
        <taxon>Hypocreomycetidae</taxon>
        <taxon>Hypocreales</taxon>
        <taxon>Clavicipitaceae</taxon>
        <taxon>Claviceps</taxon>
    </lineage>
</organism>
<evidence type="ECO:0000313" key="2">
    <source>
        <dbReference type="Proteomes" id="UP000706124"/>
    </source>
</evidence>
<dbReference type="Proteomes" id="UP000706124">
    <property type="component" value="Unassembled WGS sequence"/>
</dbReference>
<proteinExistence type="predicted"/>
<reference evidence="1 2" key="1">
    <citation type="journal article" date="2020" name="bioRxiv">
        <title>Whole genome comparisons of ergot fungi reveals the divergence and evolution of species within the genus Claviceps are the result of varying mechanisms driving genome evolution and host range expansion.</title>
        <authorList>
            <person name="Wyka S.A."/>
            <person name="Mondo S.J."/>
            <person name="Liu M."/>
            <person name="Dettman J."/>
            <person name="Nalam V."/>
            <person name="Broders K.D."/>
        </authorList>
    </citation>
    <scope>NUCLEOTIDE SEQUENCE [LARGE SCALE GENOMIC DNA]</scope>
    <source>
        <strain evidence="1 2">CCC 1485</strain>
    </source>
</reference>
<name>A0A9P7MKF4_9HYPO</name>
<gene>
    <name evidence="1" type="ORF">E4U60_000060</name>
</gene>
<evidence type="ECO:0000313" key="1">
    <source>
        <dbReference type="EMBL" id="KAG5948951.1"/>
    </source>
</evidence>
<dbReference type="AlphaFoldDB" id="A0A9P7MKF4"/>
<keyword evidence="2" id="KW-1185">Reference proteome</keyword>
<accession>A0A9P7MKF4</accession>
<dbReference type="EMBL" id="SRPO01000010">
    <property type="protein sequence ID" value="KAG5948951.1"/>
    <property type="molecule type" value="Genomic_DNA"/>
</dbReference>
<sequence length="69" mass="7880">MEHKLGFSKVASHILEDTEEWRNEVTRRIRSGSSEKNAWTESISAEIGVVARYCEMVENNEAQSSYNMG</sequence>